<dbReference type="Proteomes" id="UP000011625">
    <property type="component" value="Unassembled WGS sequence"/>
</dbReference>
<sequence length="319" mass="33778">MQRAVGTVLVVVLVVLAGCSGVFGGDGGGESTPTVTPMTVPTDEPTPTPVPQLAPGLTGQGIENASALVAAHSSFLQNRSFTERSNSTGLGPNGSVLVDTTSTLHVGSGDEGIYAVTERNSSEGYSPYPETLAARTEVWSNDGRTLWNRTYANGTTRYDRLDSSSQTRFGAAGAGLRYRLEWFTTDTTSVTERQRNGSTLYLVRGKTRTEQTFANGNTSLRMLVDRRGVIHSYRTVQQLSGNENLTRVVSTTRFSAIGATDVPDRPSWADTALNRTTSVPSRTPSSANATASMATTTSGSTTARNATVSTETTSLDISS</sequence>
<proteinExistence type="predicted"/>
<dbReference type="AlphaFoldDB" id="M0NC57"/>
<dbReference type="PATRIC" id="fig|1227456.3.peg.447"/>
<dbReference type="OrthoDB" id="213623at2157"/>
<dbReference type="PROSITE" id="PS51257">
    <property type="entry name" value="PROKAR_LIPOPROTEIN"/>
    <property type="match status" value="1"/>
</dbReference>
<gene>
    <name evidence="2" type="ORF">C450_02134</name>
</gene>
<feature type="region of interest" description="Disordered" evidence="1">
    <location>
        <begin position="25"/>
        <end position="47"/>
    </location>
</feature>
<organism evidence="2 3">
    <name type="scientific">Halococcus salifodinae DSM 8989</name>
    <dbReference type="NCBI Taxonomy" id="1227456"/>
    <lineage>
        <taxon>Archaea</taxon>
        <taxon>Methanobacteriati</taxon>
        <taxon>Methanobacteriota</taxon>
        <taxon>Stenosarchaea group</taxon>
        <taxon>Halobacteria</taxon>
        <taxon>Halobacteriales</taxon>
        <taxon>Halococcaceae</taxon>
        <taxon>Halococcus</taxon>
    </lineage>
</organism>
<feature type="region of interest" description="Disordered" evidence="1">
    <location>
        <begin position="267"/>
        <end position="319"/>
    </location>
</feature>
<dbReference type="EMBL" id="AOME01000013">
    <property type="protein sequence ID" value="EMA55527.1"/>
    <property type="molecule type" value="Genomic_DNA"/>
</dbReference>
<dbReference type="RefSeq" id="WP_005039410.1">
    <property type="nucleotide sequence ID" value="NZ_AOME01000013.1"/>
</dbReference>
<feature type="compositionally biased region" description="Polar residues" evidence="1">
    <location>
        <begin position="308"/>
        <end position="319"/>
    </location>
</feature>
<comment type="caution">
    <text evidence="2">The sequence shown here is derived from an EMBL/GenBank/DDBJ whole genome shotgun (WGS) entry which is preliminary data.</text>
</comment>
<accession>M0NC57</accession>
<evidence type="ECO:0008006" key="4">
    <source>
        <dbReference type="Google" id="ProtNLM"/>
    </source>
</evidence>
<feature type="compositionally biased region" description="Low complexity" evidence="1">
    <location>
        <begin position="32"/>
        <end position="43"/>
    </location>
</feature>
<protein>
    <recommendedName>
        <fullName evidence="4">Lipoprotein</fullName>
    </recommendedName>
</protein>
<feature type="compositionally biased region" description="Low complexity" evidence="1">
    <location>
        <begin position="275"/>
        <end position="307"/>
    </location>
</feature>
<reference evidence="2 3" key="1">
    <citation type="journal article" date="2014" name="PLoS Genet.">
        <title>Phylogenetically driven sequencing of extremely halophilic archaea reveals strategies for static and dynamic osmo-response.</title>
        <authorList>
            <person name="Becker E.A."/>
            <person name="Seitzer P.M."/>
            <person name="Tritt A."/>
            <person name="Larsen D."/>
            <person name="Krusor M."/>
            <person name="Yao A.I."/>
            <person name="Wu D."/>
            <person name="Madern D."/>
            <person name="Eisen J.A."/>
            <person name="Darling A.E."/>
            <person name="Facciotti M.T."/>
        </authorList>
    </citation>
    <scope>NUCLEOTIDE SEQUENCE [LARGE SCALE GENOMIC DNA]</scope>
    <source>
        <strain evidence="2 3">DSM 8989</strain>
    </source>
</reference>
<name>M0NC57_9EURY</name>
<keyword evidence="3" id="KW-1185">Reference proteome</keyword>
<evidence type="ECO:0000313" key="3">
    <source>
        <dbReference type="Proteomes" id="UP000011625"/>
    </source>
</evidence>
<evidence type="ECO:0000313" key="2">
    <source>
        <dbReference type="EMBL" id="EMA55527.1"/>
    </source>
</evidence>
<evidence type="ECO:0000256" key="1">
    <source>
        <dbReference type="SAM" id="MobiDB-lite"/>
    </source>
</evidence>